<dbReference type="PANTHER" id="PTHR43464">
    <property type="entry name" value="METHYLTRANSFERASE"/>
    <property type="match status" value="1"/>
</dbReference>
<keyword evidence="6" id="KW-1185">Reference proteome</keyword>
<evidence type="ECO:0000313" key="5">
    <source>
        <dbReference type="EMBL" id="UQA97284.1"/>
    </source>
</evidence>
<evidence type="ECO:0000256" key="3">
    <source>
        <dbReference type="ARBA" id="ARBA00022691"/>
    </source>
</evidence>
<keyword evidence="3" id="KW-0949">S-adenosyl-L-methionine</keyword>
<evidence type="ECO:0000259" key="4">
    <source>
        <dbReference type="Pfam" id="PF13649"/>
    </source>
</evidence>
<evidence type="ECO:0000256" key="1">
    <source>
        <dbReference type="ARBA" id="ARBA00022603"/>
    </source>
</evidence>
<dbReference type="EMBL" id="CP086322">
    <property type="protein sequence ID" value="UQA97284.1"/>
    <property type="molecule type" value="Genomic_DNA"/>
</dbReference>
<dbReference type="Proteomes" id="UP000830115">
    <property type="component" value="Chromosome"/>
</dbReference>
<proteinExistence type="predicted"/>
<dbReference type="SUPFAM" id="SSF53335">
    <property type="entry name" value="S-adenosyl-L-methionine-dependent methyltransferases"/>
    <property type="match status" value="1"/>
</dbReference>
<feature type="domain" description="Methyltransferase" evidence="4">
    <location>
        <begin position="61"/>
        <end position="156"/>
    </location>
</feature>
<dbReference type="InterPro" id="IPR029063">
    <property type="entry name" value="SAM-dependent_MTases_sf"/>
</dbReference>
<gene>
    <name evidence="5" type="ORF">K9S39_40340</name>
</gene>
<dbReference type="PANTHER" id="PTHR43464:SF19">
    <property type="entry name" value="UBIQUINONE BIOSYNTHESIS O-METHYLTRANSFERASE, MITOCHONDRIAL"/>
    <property type="match status" value="1"/>
</dbReference>
<evidence type="ECO:0000256" key="2">
    <source>
        <dbReference type="ARBA" id="ARBA00022679"/>
    </source>
</evidence>
<dbReference type="GO" id="GO:0032259">
    <property type="term" value="P:methylation"/>
    <property type="evidence" value="ECO:0007669"/>
    <property type="project" value="UniProtKB-KW"/>
</dbReference>
<reference evidence="5" key="1">
    <citation type="submission" date="2021-10" db="EMBL/GenBank/DDBJ databases">
        <title>Streptomyces nigrumlapis sp.nov.,an antimicrobial producing actinobacterium isolated from Black Gobi rocks.</title>
        <authorList>
            <person name="Wen Y."/>
            <person name="Zhang W."/>
            <person name="Liu X.G."/>
        </authorList>
    </citation>
    <scope>NUCLEOTIDE SEQUENCE</scope>
    <source>
        <strain evidence="5">ST13-2-2</strain>
    </source>
</reference>
<dbReference type="Pfam" id="PF13649">
    <property type="entry name" value="Methyltransf_25"/>
    <property type="match status" value="1"/>
</dbReference>
<dbReference type="CDD" id="cd02440">
    <property type="entry name" value="AdoMet_MTases"/>
    <property type="match status" value="1"/>
</dbReference>
<name>A0ABY4MHK4_9ACTN</name>
<sequence length="291" mass="31259">MTDSKDFSEGIVAAGNKQQWQAWNGDEGQHWTQEWDRLEARYRHLTPHLMNAVPLDATSRVLDIGCGNGGTSLAAARIACDGSVLGVDLSGPMLDTARQRAADAGQKNVSFEQADAQVHPFTAEGFDVALSRFGVMFFADPKAEFANVAHGLRPGGQLAFLCWRDLLENEYLTVPFGAIAEHVPLPEPADPDAPGPFSLAAPERIRELLTGAGFDEVAISAVDERMRTGADADDAVAYFLGTPMGQSMIAAADAEARLKARAALRGAMAEHQRPDGVMLGSAAWLVTARRW</sequence>
<protein>
    <submittedName>
        <fullName evidence="5">Class I SAM-dependent methyltransferase</fullName>
    </submittedName>
</protein>
<keyword evidence="2" id="KW-0808">Transferase</keyword>
<organism evidence="5 6">
    <name type="scientific">Streptomyces halobius</name>
    <dbReference type="NCBI Taxonomy" id="2879846"/>
    <lineage>
        <taxon>Bacteria</taxon>
        <taxon>Bacillati</taxon>
        <taxon>Actinomycetota</taxon>
        <taxon>Actinomycetes</taxon>
        <taxon>Kitasatosporales</taxon>
        <taxon>Streptomycetaceae</taxon>
        <taxon>Streptomyces</taxon>
    </lineage>
</organism>
<dbReference type="Gene3D" id="3.40.50.150">
    <property type="entry name" value="Vaccinia Virus protein VP39"/>
    <property type="match status" value="1"/>
</dbReference>
<evidence type="ECO:0000313" key="6">
    <source>
        <dbReference type="Proteomes" id="UP000830115"/>
    </source>
</evidence>
<dbReference type="GO" id="GO:0008168">
    <property type="term" value="F:methyltransferase activity"/>
    <property type="evidence" value="ECO:0007669"/>
    <property type="project" value="UniProtKB-KW"/>
</dbReference>
<dbReference type="InterPro" id="IPR041698">
    <property type="entry name" value="Methyltransf_25"/>
</dbReference>
<dbReference type="RefSeq" id="WP_248868210.1">
    <property type="nucleotide sequence ID" value="NZ_CP086322.1"/>
</dbReference>
<keyword evidence="1 5" id="KW-0489">Methyltransferase</keyword>
<accession>A0ABY4MHK4</accession>